<evidence type="ECO:0000259" key="1">
    <source>
        <dbReference type="PROSITE" id="PS50127"/>
    </source>
</evidence>
<keyword evidence="3" id="KW-1185">Reference proteome</keyword>
<dbReference type="SUPFAM" id="SSF54495">
    <property type="entry name" value="UBC-like"/>
    <property type="match status" value="1"/>
</dbReference>
<dbReference type="SMART" id="SM00212">
    <property type="entry name" value="UBCc"/>
    <property type="match status" value="1"/>
</dbReference>
<reference evidence="2" key="1">
    <citation type="submission" date="2019-11" db="EMBL/GenBank/DDBJ databases">
        <authorList>
            <person name="Liu Y."/>
            <person name="Hou J."/>
            <person name="Li T.-Q."/>
            <person name="Guan C.-H."/>
            <person name="Wu X."/>
            <person name="Wu H.-Z."/>
            <person name="Ling F."/>
            <person name="Zhang R."/>
            <person name="Shi X.-G."/>
            <person name="Ren J.-P."/>
            <person name="Chen E.-F."/>
            <person name="Sun J.-M."/>
        </authorList>
    </citation>
    <scope>NUCLEOTIDE SEQUENCE</scope>
    <source>
        <strain evidence="2">Adult_tree_wgs_1</strain>
        <tissue evidence="2">Leaves</tissue>
    </source>
</reference>
<dbReference type="InterPro" id="IPR050113">
    <property type="entry name" value="Ub_conjugating_enzyme"/>
</dbReference>
<gene>
    <name evidence="2" type="ORF">RHSIM_Rhsim09G0056400</name>
</gene>
<dbReference type="InterPro" id="IPR000608">
    <property type="entry name" value="UBC"/>
</dbReference>
<dbReference type="PROSITE" id="PS50127">
    <property type="entry name" value="UBC_2"/>
    <property type="match status" value="1"/>
</dbReference>
<sequence>MGTETLEFCARKRLEFELREYNEDPPANISFGPISDEDMFQWQGIIFGPLDTPIEGHIFELSLKFPIDYPCKPPKVKFQTQVFHPNIGGDGSVYLNILGDEWSSALSVEKLLFSISSILLDPMLVDCLFP</sequence>
<dbReference type="AlphaFoldDB" id="A0A834GHG5"/>
<dbReference type="Proteomes" id="UP000626092">
    <property type="component" value="Unassembled WGS sequence"/>
</dbReference>
<evidence type="ECO:0000313" key="2">
    <source>
        <dbReference type="EMBL" id="KAF7132654.1"/>
    </source>
</evidence>
<name>A0A834GHG5_RHOSS</name>
<evidence type="ECO:0000313" key="3">
    <source>
        <dbReference type="Proteomes" id="UP000626092"/>
    </source>
</evidence>
<dbReference type="OrthoDB" id="9978460at2759"/>
<organism evidence="2 3">
    <name type="scientific">Rhododendron simsii</name>
    <name type="common">Sims's rhododendron</name>
    <dbReference type="NCBI Taxonomy" id="118357"/>
    <lineage>
        <taxon>Eukaryota</taxon>
        <taxon>Viridiplantae</taxon>
        <taxon>Streptophyta</taxon>
        <taxon>Embryophyta</taxon>
        <taxon>Tracheophyta</taxon>
        <taxon>Spermatophyta</taxon>
        <taxon>Magnoliopsida</taxon>
        <taxon>eudicotyledons</taxon>
        <taxon>Gunneridae</taxon>
        <taxon>Pentapetalae</taxon>
        <taxon>asterids</taxon>
        <taxon>Ericales</taxon>
        <taxon>Ericaceae</taxon>
        <taxon>Ericoideae</taxon>
        <taxon>Rhodoreae</taxon>
        <taxon>Rhododendron</taxon>
    </lineage>
</organism>
<dbReference type="Pfam" id="PF00179">
    <property type="entry name" value="UQ_con"/>
    <property type="match status" value="1"/>
</dbReference>
<dbReference type="PANTHER" id="PTHR24067">
    <property type="entry name" value="UBIQUITIN-CONJUGATING ENZYME E2"/>
    <property type="match status" value="1"/>
</dbReference>
<proteinExistence type="predicted"/>
<feature type="domain" description="UBC core" evidence="1">
    <location>
        <begin position="9"/>
        <end position="130"/>
    </location>
</feature>
<accession>A0A834GHG5</accession>
<dbReference type="EMBL" id="WJXA01000009">
    <property type="protein sequence ID" value="KAF7132654.1"/>
    <property type="molecule type" value="Genomic_DNA"/>
</dbReference>
<comment type="caution">
    <text evidence="2">The sequence shown here is derived from an EMBL/GenBank/DDBJ whole genome shotgun (WGS) entry which is preliminary data.</text>
</comment>
<protein>
    <recommendedName>
        <fullName evidence="1">UBC core domain-containing protein</fullName>
    </recommendedName>
</protein>
<dbReference type="InterPro" id="IPR016135">
    <property type="entry name" value="UBQ-conjugating_enzyme/RWD"/>
</dbReference>
<dbReference type="Gene3D" id="3.10.110.10">
    <property type="entry name" value="Ubiquitin Conjugating Enzyme"/>
    <property type="match status" value="1"/>
</dbReference>